<gene>
    <name evidence="1" type="ORF">LOOC260_107040</name>
</gene>
<dbReference type="HOGENOM" id="CLU_157750_2_0_9"/>
<evidence type="ECO:0008006" key="3">
    <source>
        <dbReference type="Google" id="ProtNLM"/>
    </source>
</evidence>
<protein>
    <recommendedName>
        <fullName evidence="3">DUF1797 family protein</fullName>
    </recommendedName>
</protein>
<dbReference type="KEGG" id="lho:LOOC260_107040"/>
<accession>A0A0A1GTE9</accession>
<name>A0A0A1GTE9_9LACO</name>
<dbReference type="EMBL" id="AP014680">
    <property type="protein sequence ID" value="BAP85260.1"/>
    <property type="molecule type" value="Genomic_DNA"/>
</dbReference>
<dbReference type="Gene3D" id="3.30.720.20">
    <property type="entry name" value="Protein of unknown function DUF1797"/>
    <property type="match status" value="1"/>
</dbReference>
<dbReference type="AlphaFoldDB" id="A0A0A1GTE9"/>
<reference evidence="1 2" key="1">
    <citation type="submission" date="2014-11" db="EMBL/GenBank/DDBJ databases">
        <title>Complete genome sequence and analysis of Lactobacillus hokkaidonensis LOOC260T.</title>
        <authorList>
            <person name="Tanizawa Y."/>
            <person name="Tohno M."/>
            <person name="Kaminuma E."/>
            <person name="Nakamura Y."/>
            <person name="Arita M."/>
        </authorList>
    </citation>
    <scope>NUCLEOTIDE SEQUENCE [LARGE SCALE GENOMIC DNA]</scope>
    <source>
        <strain evidence="1 2">LOOC260</strain>
    </source>
</reference>
<dbReference type="InterPro" id="IPR038073">
    <property type="entry name" value="YkuJ-like_sf"/>
</dbReference>
<dbReference type="SUPFAM" id="SSF143567">
    <property type="entry name" value="YkuJ-like"/>
    <property type="match status" value="1"/>
</dbReference>
<dbReference type="Proteomes" id="UP000031620">
    <property type="component" value="Chromosome"/>
</dbReference>
<evidence type="ECO:0000313" key="1">
    <source>
        <dbReference type="EMBL" id="BAP85260.1"/>
    </source>
</evidence>
<sequence length="82" mass="9902">MQESKLFRIISRLYAMQQDVSTNKQVRRFEQFGIELCRVTLNHETGVYQLVEYRPYHEFEFDDLDLVAIEVYECLADMQLTF</sequence>
<dbReference type="Pfam" id="PF08796">
    <property type="entry name" value="DUF1797"/>
    <property type="match status" value="1"/>
</dbReference>
<evidence type="ECO:0000313" key="2">
    <source>
        <dbReference type="Proteomes" id="UP000031620"/>
    </source>
</evidence>
<dbReference type="STRING" id="1291742.LOOC260_107040"/>
<proteinExistence type="predicted"/>
<organism evidence="1 2">
    <name type="scientific">Paucilactobacillus hokkaidonensis JCM 18461</name>
    <dbReference type="NCBI Taxonomy" id="1291742"/>
    <lineage>
        <taxon>Bacteria</taxon>
        <taxon>Bacillati</taxon>
        <taxon>Bacillota</taxon>
        <taxon>Bacilli</taxon>
        <taxon>Lactobacillales</taxon>
        <taxon>Lactobacillaceae</taxon>
        <taxon>Paucilactobacillus</taxon>
    </lineage>
</organism>
<dbReference type="InterPro" id="IPR014904">
    <property type="entry name" value="YkuJ-like"/>
</dbReference>
<dbReference type="RefSeq" id="WP_041093061.1">
    <property type="nucleotide sequence ID" value="NZ_AP014680.1"/>
</dbReference>